<keyword evidence="4 6" id="KW-1133">Transmembrane helix</keyword>
<feature type="transmembrane region" description="Helical" evidence="6">
    <location>
        <begin position="167"/>
        <end position="187"/>
    </location>
</feature>
<evidence type="ECO:0000256" key="5">
    <source>
        <dbReference type="ARBA" id="ARBA00023136"/>
    </source>
</evidence>
<accession>A0A1Y1HRW7</accession>
<keyword evidence="8" id="KW-0067">ATP-binding</keyword>
<dbReference type="PANTHER" id="PTHR48041:SF2">
    <property type="entry name" value="ATP-DEPENDENT PERMEASE-RELATED"/>
    <property type="match status" value="1"/>
</dbReference>
<reference evidence="8 9" key="1">
    <citation type="journal article" date="2014" name="Nat. Commun.">
        <title>Klebsormidium flaccidum genome reveals primary factors for plant terrestrial adaptation.</title>
        <authorList>
            <person name="Hori K."/>
            <person name="Maruyama F."/>
            <person name="Fujisawa T."/>
            <person name="Togashi T."/>
            <person name="Yamamoto N."/>
            <person name="Seo M."/>
            <person name="Sato S."/>
            <person name="Yamada T."/>
            <person name="Mori H."/>
            <person name="Tajima N."/>
            <person name="Moriyama T."/>
            <person name="Ikeuchi M."/>
            <person name="Watanabe M."/>
            <person name="Wada H."/>
            <person name="Kobayashi K."/>
            <person name="Saito M."/>
            <person name="Masuda T."/>
            <person name="Sasaki-Sekimoto Y."/>
            <person name="Mashiguchi K."/>
            <person name="Awai K."/>
            <person name="Shimojima M."/>
            <person name="Masuda S."/>
            <person name="Iwai M."/>
            <person name="Nobusawa T."/>
            <person name="Narise T."/>
            <person name="Kondo S."/>
            <person name="Saito H."/>
            <person name="Sato R."/>
            <person name="Murakawa M."/>
            <person name="Ihara Y."/>
            <person name="Oshima-Yamada Y."/>
            <person name="Ohtaka K."/>
            <person name="Satoh M."/>
            <person name="Sonobe K."/>
            <person name="Ishii M."/>
            <person name="Ohtani R."/>
            <person name="Kanamori-Sato M."/>
            <person name="Honoki R."/>
            <person name="Miyazaki D."/>
            <person name="Mochizuki H."/>
            <person name="Umetsu J."/>
            <person name="Higashi K."/>
            <person name="Shibata D."/>
            <person name="Kamiya Y."/>
            <person name="Sato N."/>
            <person name="Nakamura Y."/>
            <person name="Tabata S."/>
            <person name="Ida S."/>
            <person name="Kurokawa K."/>
            <person name="Ohta H."/>
        </authorList>
    </citation>
    <scope>NUCLEOTIDE SEQUENCE [LARGE SCALE GENOMIC DNA]</scope>
    <source>
        <strain evidence="8 9">NIES-2285</strain>
    </source>
</reference>
<dbReference type="GO" id="GO:0016020">
    <property type="term" value="C:membrane"/>
    <property type="evidence" value="ECO:0000318"/>
    <property type="project" value="GO_Central"/>
</dbReference>
<keyword evidence="8" id="KW-0547">Nucleotide-binding</keyword>
<evidence type="ECO:0000259" key="7">
    <source>
        <dbReference type="Pfam" id="PF01061"/>
    </source>
</evidence>
<keyword evidence="9" id="KW-1185">Reference proteome</keyword>
<dbReference type="GO" id="GO:0140359">
    <property type="term" value="F:ABC-type transporter activity"/>
    <property type="evidence" value="ECO:0007669"/>
    <property type="project" value="InterPro"/>
</dbReference>
<evidence type="ECO:0000256" key="2">
    <source>
        <dbReference type="ARBA" id="ARBA00022448"/>
    </source>
</evidence>
<dbReference type="Proteomes" id="UP000054558">
    <property type="component" value="Unassembled WGS sequence"/>
</dbReference>
<feature type="transmembrane region" description="Helical" evidence="6">
    <location>
        <begin position="81"/>
        <end position="104"/>
    </location>
</feature>
<feature type="domain" description="ABC-2 type transporter transmembrane" evidence="7">
    <location>
        <begin position="64"/>
        <end position="273"/>
    </location>
</feature>
<feature type="transmembrane region" description="Helical" evidence="6">
    <location>
        <begin position="116"/>
        <end position="137"/>
    </location>
</feature>
<dbReference type="Pfam" id="PF01061">
    <property type="entry name" value="ABC2_membrane"/>
    <property type="match status" value="1"/>
</dbReference>
<feature type="transmembrane region" description="Helical" evidence="6">
    <location>
        <begin position="224"/>
        <end position="244"/>
    </location>
</feature>
<evidence type="ECO:0000256" key="4">
    <source>
        <dbReference type="ARBA" id="ARBA00022989"/>
    </source>
</evidence>
<evidence type="ECO:0000256" key="6">
    <source>
        <dbReference type="SAM" id="Phobius"/>
    </source>
</evidence>
<evidence type="ECO:0000256" key="3">
    <source>
        <dbReference type="ARBA" id="ARBA00022692"/>
    </source>
</evidence>
<dbReference type="AlphaFoldDB" id="A0A1Y1HRW7"/>
<dbReference type="EMBL" id="DF237027">
    <property type="protein sequence ID" value="GAQ81374.1"/>
    <property type="molecule type" value="Genomic_DNA"/>
</dbReference>
<dbReference type="PANTHER" id="PTHR48041">
    <property type="entry name" value="ABC TRANSPORTER G FAMILY MEMBER 28"/>
    <property type="match status" value="1"/>
</dbReference>
<evidence type="ECO:0000256" key="1">
    <source>
        <dbReference type="ARBA" id="ARBA00004141"/>
    </source>
</evidence>
<keyword evidence="5 6" id="KW-0472">Membrane</keyword>
<name>A0A1Y1HRW7_KLENI</name>
<protein>
    <submittedName>
        <fullName evidence="8">ATP-binding cassette subfamily G (WHITE) member 2</fullName>
    </submittedName>
</protein>
<dbReference type="GO" id="GO:0005524">
    <property type="term" value="F:ATP binding"/>
    <property type="evidence" value="ECO:0007669"/>
    <property type="project" value="UniProtKB-KW"/>
</dbReference>
<evidence type="ECO:0000313" key="9">
    <source>
        <dbReference type="Proteomes" id="UP000054558"/>
    </source>
</evidence>
<dbReference type="OMA" id="CALTICE"/>
<dbReference type="GO" id="GO:0055085">
    <property type="term" value="P:transmembrane transport"/>
    <property type="evidence" value="ECO:0000318"/>
    <property type="project" value="GO_Central"/>
</dbReference>
<feature type="transmembrane region" description="Helical" evidence="6">
    <location>
        <begin position="313"/>
        <end position="336"/>
    </location>
</feature>
<dbReference type="InterPro" id="IPR013525">
    <property type="entry name" value="ABC2_TM"/>
</dbReference>
<dbReference type="STRING" id="105231.A0A1Y1HRW7"/>
<proteinExistence type="predicted"/>
<dbReference type="InterPro" id="IPR050352">
    <property type="entry name" value="ABCG_transporters"/>
</dbReference>
<dbReference type="GO" id="GO:0042626">
    <property type="term" value="F:ATPase-coupled transmembrane transporter activity"/>
    <property type="evidence" value="ECO:0000318"/>
    <property type="project" value="GO_Central"/>
</dbReference>
<sequence>MVEGAPLKTRADKPPPPQLAVKMLSPIFQSFARRKEKQSHVPAEKRTLRTSLTGPDFHRSMLTELGVLYGREITNVVRNPALLALHLFVSLLMALLVGGVFQNVKDDISGIQNRQGAFLFSVAFFSLASLSALEAFITERIIFTQEGSGKYYRTISYFLPKITLDALFLRILPAVVYSCIMYWLMGLRPDGAKFLLFLIIMVMVAMTAGEVCSCISLITASVGVANFLSIVVMLLMILFTGALVNSDKITPGLQWLLKLSFLNYAFEVLMTSQVEGLTILFQPSGFPKPVPVKGEVVLDTLGQHSERRTADTWALLAMVVGYLLLAWLLLMLRVCMASRLKVHKDRAPPPAVAPPVESAGDV</sequence>
<dbReference type="OrthoDB" id="66620at2759"/>
<organism evidence="8 9">
    <name type="scientific">Klebsormidium nitens</name>
    <name type="common">Green alga</name>
    <name type="synonym">Ulothrix nitens</name>
    <dbReference type="NCBI Taxonomy" id="105231"/>
    <lineage>
        <taxon>Eukaryota</taxon>
        <taxon>Viridiplantae</taxon>
        <taxon>Streptophyta</taxon>
        <taxon>Klebsormidiophyceae</taxon>
        <taxon>Klebsormidiales</taxon>
        <taxon>Klebsormidiaceae</taxon>
        <taxon>Klebsormidium</taxon>
    </lineage>
</organism>
<gene>
    <name evidence="8" type="ORF">KFL_000780360</name>
</gene>
<comment type="subcellular location">
    <subcellularLocation>
        <location evidence="1">Membrane</location>
        <topology evidence="1">Multi-pass membrane protein</topology>
    </subcellularLocation>
</comment>
<feature type="transmembrane region" description="Helical" evidence="6">
    <location>
        <begin position="194"/>
        <end position="218"/>
    </location>
</feature>
<keyword evidence="3 6" id="KW-0812">Transmembrane</keyword>
<evidence type="ECO:0000313" key="8">
    <source>
        <dbReference type="EMBL" id="GAQ81374.1"/>
    </source>
</evidence>
<keyword evidence="2" id="KW-0813">Transport</keyword>